<evidence type="ECO:0000259" key="2">
    <source>
        <dbReference type="Pfam" id="PF07786"/>
    </source>
</evidence>
<protein>
    <submittedName>
        <fullName evidence="3">Uncharacterized membrane protein</fullName>
    </submittedName>
</protein>
<feature type="domain" description="Heparan-alpha-glucosaminide N-acetyltransferase catalytic" evidence="2">
    <location>
        <begin position="17"/>
        <end position="231"/>
    </location>
</feature>
<keyword evidence="1" id="KW-0812">Transmembrane</keyword>
<dbReference type="OrthoDB" id="508112at2"/>
<reference evidence="4" key="1">
    <citation type="submission" date="2017-02" db="EMBL/GenBank/DDBJ databases">
        <authorList>
            <person name="Varghese N."/>
            <person name="Submissions S."/>
        </authorList>
    </citation>
    <scope>NUCLEOTIDE SEQUENCE [LARGE SCALE GENOMIC DNA]</scope>
    <source>
        <strain evidence="4">DSM 22385</strain>
    </source>
</reference>
<keyword evidence="4" id="KW-1185">Reference proteome</keyword>
<feature type="transmembrane region" description="Helical" evidence="1">
    <location>
        <begin position="98"/>
        <end position="119"/>
    </location>
</feature>
<proteinExistence type="predicted"/>
<evidence type="ECO:0000313" key="3">
    <source>
        <dbReference type="EMBL" id="SKB38137.1"/>
    </source>
</evidence>
<dbReference type="PANTHER" id="PTHR40407:SF1">
    <property type="entry name" value="HEPARAN-ALPHA-GLUCOSAMINIDE N-ACETYLTRANSFERASE CATALYTIC DOMAIN-CONTAINING PROTEIN"/>
    <property type="match status" value="1"/>
</dbReference>
<evidence type="ECO:0000256" key="1">
    <source>
        <dbReference type="SAM" id="Phobius"/>
    </source>
</evidence>
<feature type="transmembrane region" description="Helical" evidence="1">
    <location>
        <begin position="65"/>
        <end position="86"/>
    </location>
</feature>
<dbReference type="Proteomes" id="UP000189981">
    <property type="component" value="Unassembled WGS sequence"/>
</dbReference>
<feature type="transmembrane region" description="Helical" evidence="1">
    <location>
        <begin position="232"/>
        <end position="250"/>
    </location>
</feature>
<feature type="transmembrane region" description="Helical" evidence="1">
    <location>
        <begin position="281"/>
        <end position="299"/>
    </location>
</feature>
<dbReference type="EMBL" id="FUYR01000001">
    <property type="protein sequence ID" value="SKB38137.1"/>
    <property type="molecule type" value="Genomic_DNA"/>
</dbReference>
<feature type="transmembrane region" description="Helical" evidence="1">
    <location>
        <begin position="363"/>
        <end position="384"/>
    </location>
</feature>
<dbReference type="Pfam" id="PF07786">
    <property type="entry name" value="HGSNAT_cat"/>
    <property type="match status" value="1"/>
</dbReference>
<accession>A0A1T5ATG3</accession>
<feature type="transmembrane region" description="Helical" evidence="1">
    <location>
        <begin position="319"/>
        <end position="338"/>
    </location>
</feature>
<name>A0A1T5ATG3_9SPHI</name>
<keyword evidence="1" id="KW-0472">Membrane</keyword>
<feature type="transmembrane region" description="Helical" evidence="1">
    <location>
        <begin position="199"/>
        <end position="220"/>
    </location>
</feature>
<sequence length="402" mass="46145">MKESVTTTDRVLAAGNRIDSIDLLRGLVMIIMALDHTRDYFHISAWTQDPLNLVTTTPALFLTRWITHFCAPIFTFLAGTSIWFQSKNKNRKDLSTFLIKRGIWLVIVDIVIFNFAFSFDPSYTIVALQTIWSIGVSMIFLGLLIWLPFSWILGIGLVIILGHNSLDFYEASHKGTFSVIYSMIHRPGFFSLGEGHGLFVFYPVLPWLGVMILGYCFGKLFTAYAGLERQKILMKLGFGVIILFVIIRAINVYGDPKLWSVQNNVLHTIFSFIDTQKYPPSLLYAAMTIGPGILFLSFFEKTKNALTNIIVVFGRVPFLYYVLHFFLIHALCMVFFLLRGHNFSEGIHEGPNMLPNFIAANEGYSLSIVYVIWICVVIILYPICKWFSEYKKTHRKWWLSYL</sequence>
<organism evidence="3 4">
    <name type="scientific">Daejeonella lutea</name>
    <dbReference type="NCBI Taxonomy" id="572036"/>
    <lineage>
        <taxon>Bacteria</taxon>
        <taxon>Pseudomonadati</taxon>
        <taxon>Bacteroidota</taxon>
        <taxon>Sphingobacteriia</taxon>
        <taxon>Sphingobacteriales</taxon>
        <taxon>Sphingobacteriaceae</taxon>
        <taxon>Daejeonella</taxon>
    </lineage>
</organism>
<dbReference type="RefSeq" id="WP_079701534.1">
    <property type="nucleotide sequence ID" value="NZ_FUYR01000001.1"/>
</dbReference>
<gene>
    <name evidence="3" type="ORF">SAMN05661099_1012</name>
</gene>
<dbReference type="STRING" id="572036.SAMN05661099_1012"/>
<dbReference type="AlphaFoldDB" id="A0A1T5ATG3"/>
<evidence type="ECO:0000313" key="4">
    <source>
        <dbReference type="Proteomes" id="UP000189981"/>
    </source>
</evidence>
<dbReference type="InterPro" id="IPR012429">
    <property type="entry name" value="HGSNAT_cat"/>
</dbReference>
<keyword evidence="1" id="KW-1133">Transmembrane helix</keyword>
<feature type="transmembrane region" description="Helical" evidence="1">
    <location>
        <begin position="131"/>
        <end position="163"/>
    </location>
</feature>
<dbReference type="PANTHER" id="PTHR40407">
    <property type="entry name" value="MEMBRANE PROTEIN-LIKE PROTEIN"/>
    <property type="match status" value="1"/>
</dbReference>